<keyword evidence="1" id="KW-0808">Transferase</keyword>
<dbReference type="AlphaFoldDB" id="A0A0J7K4X9"/>
<dbReference type="OrthoDB" id="415822at2759"/>
<dbReference type="GO" id="GO:0003964">
    <property type="term" value="F:RNA-directed DNA polymerase activity"/>
    <property type="evidence" value="ECO:0007669"/>
    <property type="project" value="UniProtKB-KW"/>
</dbReference>
<keyword evidence="2" id="KW-1185">Reference proteome</keyword>
<protein>
    <submittedName>
        <fullName evidence="1">Reverse transcriptase</fullName>
    </submittedName>
</protein>
<sequence length="341" mass="38574">MSPAPPQAISRAPWVEEVHPHPPRWALKRLDKDTLIAAATAKAWEQPAPGPCDVDAEAAWFREAMSQVCDAAMPRVRALPSKRKVYWWSQDIAQLRANCVRTRHRYTRCRRRRHIEAEAATLYETYKEAKKSLQQTIRRAKARAWEELLETLDNDPWGRPYLIIRKKLKSGGPRITEGLQPLVLEDIVSALFPTTRGELRAPSGQAVHPQRWAADMGVTKAELTGAIKRLRAKNTAPGPDGIPGRAWALALGVLGGRLRRLFTICLRSGRFPRIWKEAEMVLLHKKERPAESSSPYRPICLLDEAGKLFERVLAARLKHHLSLGVPIWQSASTDSERADRL</sequence>
<comment type="caution">
    <text evidence="1">The sequence shown here is derived from an EMBL/GenBank/DDBJ whole genome shotgun (WGS) entry which is preliminary data.</text>
</comment>
<dbReference type="EMBL" id="LBMM01013711">
    <property type="protein sequence ID" value="KMQ85513.1"/>
    <property type="molecule type" value="Genomic_DNA"/>
</dbReference>
<dbReference type="Proteomes" id="UP000036403">
    <property type="component" value="Unassembled WGS sequence"/>
</dbReference>
<name>A0A0J7K4X9_LASNI</name>
<dbReference type="PaxDb" id="67767-A0A0J7K4X9"/>
<proteinExistence type="predicted"/>
<evidence type="ECO:0000313" key="1">
    <source>
        <dbReference type="EMBL" id="KMQ85513.1"/>
    </source>
</evidence>
<dbReference type="STRING" id="67767.A0A0J7K4X9"/>
<organism evidence="1 2">
    <name type="scientific">Lasius niger</name>
    <name type="common">Black garden ant</name>
    <dbReference type="NCBI Taxonomy" id="67767"/>
    <lineage>
        <taxon>Eukaryota</taxon>
        <taxon>Metazoa</taxon>
        <taxon>Ecdysozoa</taxon>
        <taxon>Arthropoda</taxon>
        <taxon>Hexapoda</taxon>
        <taxon>Insecta</taxon>
        <taxon>Pterygota</taxon>
        <taxon>Neoptera</taxon>
        <taxon>Endopterygota</taxon>
        <taxon>Hymenoptera</taxon>
        <taxon>Apocrita</taxon>
        <taxon>Aculeata</taxon>
        <taxon>Formicoidea</taxon>
        <taxon>Formicidae</taxon>
        <taxon>Formicinae</taxon>
        <taxon>Lasius</taxon>
        <taxon>Lasius</taxon>
    </lineage>
</organism>
<keyword evidence="1" id="KW-0548">Nucleotidyltransferase</keyword>
<keyword evidence="1" id="KW-0695">RNA-directed DNA polymerase</keyword>
<evidence type="ECO:0000313" key="2">
    <source>
        <dbReference type="Proteomes" id="UP000036403"/>
    </source>
</evidence>
<dbReference type="PANTHER" id="PTHR19446">
    <property type="entry name" value="REVERSE TRANSCRIPTASES"/>
    <property type="match status" value="1"/>
</dbReference>
<reference evidence="1 2" key="1">
    <citation type="submission" date="2015-04" db="EMBL/GenBank/DDBJ databases">
        <title>Lasius niger genome sequencing.</title>
        <authorList>
            <person name="Konorov E.A."/>
            <person name="Nikitin M.A."/>
            <person name="Kirill M.V."/>
            <person name="Chang P."/>
        </authorList>
    </citation>
    <scope>NUCLEOTIDE SEQUENCE [LARGE SCALE GENOMIC DNA]</scope>
    <source>
        <tissue evidence="1">Whole</tissue>
    </source>
</reference>
<gene>
    <name evidence="1" type="ORF">RF55_15884</name>
</gene>
<accession>A0A0J7K4X9</accession>